<reference evidence="2" key="1">
    <citation type="submission" date="2023-03" db="EMBL/GenBank/DDBJ databases">
        <title>Massive genome expansion in bonnet fungi (Mycena s.s.) driven by repeated elements and novel gene families across ecological guilds.</title>
        <authorList>
            <consortium name="Lawrence Berkeley National Laboratory"/>
            <person name="Harder C.B."/>
            <person name="Miyauchi S."/>
            <person name="Viragh M."/>
            <person name="Kuo A."/>
            <person name="Thoen E."/>
            <person name="Andreopoulos B."/>
            <person name="Lu D."/>
            <person name="Skrede I."/>
            <person name="Drula E."/>
            <person name="Henrissat B."/>
            <person name="Morin E."/>
            <person name="Kohler A."/>
            <person name="Barry K."/>
            <person name="LaButti K."/>
            <person name="Morin E."/>
            <person name="Salamov A."/>
            <person name="Lipzen A."/>
            <person name="Mereny Z."/>
            <person name="Hegedus B."/>
            <person name="Baldrian P."/>
            <person name="Stursova M."/>
            <person name="Weitz H."/>
            <person name="Taylor A."/>
            <person name="Grigoriev I.V."/>
            <person name="Nagy L.G."/>
            <person name="Martin F."/>
            <person name="Kauserud H."/>
        </authorList>
    </citation>
    <scope>NUCLEOTIDE SEQUENCE</scope>
    <source>
        <strain evidence="2">9284</strain>
    </source>
</reference>
<name>A0AAD7BCQ2_9AGAR</name>
<comment type="caution">
    <text evidence="2">The sequence shown here is derived from an EMBL/GenBank/DDBJ whole genome shotgun (WGS) entry which is preliminary data.</text>
</comment>
<keyword evidence="3" id="KW-1185">Reference proteome</keyword>
<organism evidence="2 3">
    <name type="scientific">Roridomyces roridus</name>
    <dbReference type="NCBI Taxonomy" id="1738132"/>
    <lineage>
        <taxon>Eukaryota</taxon>
        <taxon>Fungi</taxon>
        <taxon>Dikarya</taxon>
        <taxon>Basidiomycota</taxon>
        <taxon>Agaricomycotina</taxon>
        <taxon>Agaricomycetes</taxon>
        <taxon>Agaricomycetidae</taxon>
        <taxon>Agaricales</taxon>
        <taxon>Marasmiineae</taxon>
        <taxon>Mycenaceae</taxon>
        <taxon>Roridomyces</taxon>
    </lineage>
</organism>
<evidence type="ECO:0000313" key="2">
    <source>
        <dbReference type="EMBL" id="KAJ7617342.1"/>
    </source>
</evidence>
<gene>
    <name evidence="2" type="ORF">FB45DRAFT_1063825</name>
</gene>
<feature type="region of interest" description="Disordered" evidence="1">
    <location>
        <begin position="137"/>
        <end position="161"/>
    </location>
</feature>
<dbReference type="Proteomes" id="UP001221142">
    <property type="component" value="Unassembled WGS sequence"/>
</dbReference>
<dbReference type="AlphaFoldDB" id="A0AAD7BCQ2"/>
<accession>A0AAD7BCQ2</accession>
<feature type="non-terminal residue" evidence="2">
    <location>
        <position position="1"/>
    </location>
</feature>
<sequence length="203" mass="21875">MEAIKALARIAFIHPTKQNVDTRRGRGIHTGVGDAILGPFNQPLLHDNACPHDPCAAYIRYAPSPLPRSAHGIVDFLLGIHRGDLLWCGGGWDPGRRPCAGVGKSSDQGLGNSPTDPIPLSIALRCTSRVVKRTYVEHSPVSPGSGKLREKDRNYEGNPPTRPSIYLRNIRSIKLAASQAGALPGYFSIRVLTVSVSRVGCLL</sequence>
<evidence type="ECO:0000313" key="3">
    <source>
        <dbReference type="Proteomes" id="UP001221142"/>
    </source>
</evidence>
<dbReference type="EMBL" id="JARKIF010000021">
    <property type="protein sequence ID" value="KAJ7617342.1"/>
    <property type="molecule type" value="Genomic_DNA"/>
</dbReference>
<evidence type="ECO:0000256" key="1">
    <source>
        <dbReference type="SAM" id="MobiDB-lite"/>
    </source>
</evidence>
<proteinExistence type="predicted"/>
<protein>
    <submittedName>
        <fullName evidence="2">Uncharacterized protein</fullName>
    </submittedName>
</protein>